<evidence type="ECO:0000313" key="1">
    <source>
        <dbReference type="EMBL" id="ATQ41726.1"/>
    </source>
</evidence>
<sequence>MDQAPPPPAVHACAADAIQRGKALLAFHFGETDHELQVSGPVKVLPPVKSLRGKGKFDVLEVWGYIYKGQYRMRFLYAQMEGCVLMGQEVLEAADPY</sequence>
<keyword evidence="2" id="KW-1185">Reference proteome</keyword>
<dbReference type="Proteomes" id="UP000228945">
    <property type="component" value="Chromosome"/>
</dbReference>
<dbReference type="RefSeq" id="WP_099620983.1">
    <property type="nucleotide sequence ID" value="NZ_CP024201.1"/>
</dbReference>
<protein>
    <submittedName>
        <fullName evidence="1">Uncharacterized protein</fullName>
    </submittedName>
</protein>
<proteinExistence type="predicted"/>
<accession>A0A2D2AUQ2</accession>
<reference evidence="1 2" key="1">
    <citation type="submission" date="2017-10" db="EMBL/GenBank/DDBJ databases">
        <title>Genome sequence of Caulobacter mirabilis FWC38.</title>
        <authorList>
            <person name="Fiebig A."/>
            <person name="Crosson S."/>
        </authorList>
    </citation>
    <scope>NUCLEOTIDE SEQUENCE [LARGE SCALE GENOMIC DNA]</scope>
    <source>
        <strain evidence="1 2">FWC 38</strain>
    </source>
</reference>
<dbReference type="EMBL" id="CP024201">
    <property type="protein sequence ID" value="ATQ41726.1"/>
    <property type="molecule type" value="Genomic_DNA"/>
</dbReference>
<gene>
    <name evidence="1" type="ORF">CSW64_04540</name>
</gene>
<organism evidence="1 2">
    <name type="scientific">Caulobacter mirabilis</name>
    <dbReference type="NCBI Taxonomy" id="69666"/>
    <lineage>
        <taxon>Bacteria</taxon>
        <taxon>Pseudomonadati</taxon>
        <taxon>Pseudomonadota</taxon>
        <taxon>Alphaproteobacteria</taxon>
        <taxon>Caulobacterales</taxon>
        <taxon>Caulobacteraceae</taxon>
        <taxon>Caulobacter</taxon>
    </lineage>
</organism>
<dbReference type="OrthoDB" id="5569088at2"/>
<name>A0A2D2AUQ2_9CAUL</name>
<dbReference type="KEGG" id="cmb:CSW64_04540"/>
<dbReference type="AlphaFoldDB" id="A0A2D2AUQ2"/>
<evidence type="ECO:0000313" key="2">
    <source>
        <dbReference type="Proteomes" id="UP000228945"/>
    </source>
</evidence>